<dbReference type="AlphaFoldDB" id="A0ABD2JQV0"/>
<gene>
    <name evidence="2" type="ORF">niasHS_004613</name>
</gene>
<sequence length="332" mass="38034">MVGHKNQRLFVNPTQQAQDQGDNLPAQPIDPNLIMAQTIKSLDNFSYSMVLHQLPELKGNAGMDGVNAFFRQFDAVSEDWPDKKRLRALKSKCSGRAERAYNSAVANNPFRYENIRREMKRQLDSTDAKSTCAFDELMNGVCRRNGESIDDLADRVSSLVRRAYPGLGEHLYDDYSIRHLIRSLKNPNLALTLEMARKPDMIFDEFVAMAARAEITQNAAKAAEQNDTDFRQNFDQRRQNERQYSSFGSFKCYNCGQQGHVSQFEIDKRVFEAQSTNCTCHRHKWGRGQMPRNCFIAGQKNGKDRVSSSSCGPNIFWLRFALWNEFTFEPGL</sequence>
<keyword evidence="3" id="KW-1185">Reference proteome</keyword>
<evidence type="ECO:0000256" key="1">
    <source>
        <dbReference type="SAM" id="MobiDB-lite"/>
    </source>
</evidence>
<name>A0ABD2JQV0_HETSC</name>
<feature type="region of interest" description="Disordered" evidence="1">
    <location>
        <begin position="1"/>
        <end position="26"/>
    </location>
</feature>
<dbReference type="EMBL" id="JBICCN010000114">
    <property type="protein sequence ID" value="KAL3093011.1"/>
    <property type="molecule type" value="Genomic_DNA"/>
</dbReference>
<proteinExistence type="predicted"/>
<protein>
    <submittedName>
        <fullName evidence="2">Uncharacterized protein</fullName>
    </submittedName>
</protein>
<evidence type="ECO:0000313" key="2">
    <source>
        <dbReference type="EMBL" id="KAL3093011.1"/>
    </source>
</evidence>
<feature type="compositionally biased region" description="Polar residues" evidence="1">
    <location>
        <begin position="12"/>
        <end position="21"/>
    </location>
</feature>
<reference evidence="2 3" key="1">
    <citation type="submission" date="2024-10" db="EMBL/GenBank/DDBJ databases">
        <authorList>
            <person name="Kim D."/>
        </authorList>
    </citation>
    <scope>NUCLEOTIDE SEQUENCE [LARGE SCALE GENOMIC DNA]</scope>
    <source>
        <strain evidence="2">Taebaek</strain>
    </source>
</reference>
<accession>A0ABD2JQV0</accession>
<dbReference type="Proteomes" id="UP001620645">
    <property type="component" value="Unassembled WGS sequence"/>
</dbReference>
<evidence type="ECO:0000313" key="3">
    <source>
        <dbReference type="Proteomes" id="UP001620645"/>
    </source>
</evidence>
<organism evidence="2 3">
    <name type="scientific">Heterodera schachtii</name>
    <name type="common">Sugarbeet cyst nematode worm</name>
    <name type="synonym">Tylenchus schachtii</name>
    <dbReference type="NCBI Taxonomy" id="97005"/>
    <lineage>
        <taxon>Eukaryota</taxon>
        <taxon>Metazoa</taxon>
        <taxon>Ecdysozoa</taxon>
        <taxon>Nematoda</taxon>
        <taxon>Chromadorea</taxon>
        <taxon>Rhabditida</taxon>
        <taxon>Tylenchina</taxon>
        <taxon>Tylenchomorpha</taxon>
        <taxon>Tylenchoidea</taxon>
        <taxon>Heteroderidae</taxon>
        <taxon>Heteroderinae</taxon>
        <taxon>Heterodera</taxon>
    </lineage>
</organism>
<comment type="caution">
    <text evidence="2">The sequence shown here is derived from an EMBL/GenBank/DDBJ whole genome shotgun (WGS) entry which is preliminary data.</text>
</comment>